<keyword evidence="2" id="KW-1185">Reference proteome</keyword>
<gene>
    <name evidence="1" type="ORF">H2198_003286</name>
</gene>
<evidence type="ECO:0000313" key="1">
    <source>
        <dbReference type="EMBL" id="KAJ9659144.1"/>
    </source>
</evidence>
<comment type="caution">
    <text evidence="1">The sequence shown here is derived from an EMBL/GenBank/DDBJ whole genome shotgun (WGS) entry which is preliminary data.</text>
</comment>
<evidence type="ECO:0000313" key="2">
    <source>
        <dbReference type="Proteomes" id="UP001172386"/>
    </source>
</evidence>
<protein>
    <submittedName>
        <fullName evidence="1">Uncharacterized protein</fullName>
    </submittedName>
</protein>
<organism evidence="1 2">
    <name type="scientific">Neophaeococcomyces mojaviensis</name>
    <dbReference type="NCBI Taxonomy" id="3383035"/>
    <lineage>
        <taxon>Eukaryota</taxon>
        <taxon>Fungi</taxon>
        <taxon>Dikarya</taxon>
        <taxon>Ascomycota</taxon>
        <taxon>Pezizomycotina</taxon>
        <taxon>Eurotiomycetes</taxon>
        <taxon>Chaetothyriomycetidae</taxon>
        <taxon>Chaetothyriales</taxon>
        <taxon>Chaetothyriales incertae sedis</taxon>
        <taxon>Neophaeococcomyces</taxon>
    </lineage>
</organism>
<accession>A0ACC3ABV9</accession>
<reference evidence="1" key="1">
    <citation type="submission" date="2022-10" db="EMBL/GenBank/DDBJ databases">
        <title>Culturing micro-colonial fungi from biological soil crusts in the Mojave desert and describing Neophaeococcomyces mojavensis, and introducing the new genera and species Taxawa tesnikishii.</title>
        <authorList>
            <person name="Kurbessoian T."/>
            <person name="Stajich J.E."/>
        </authorList>
    </citation>
    <scope>NUCLEOTIDE SEQUENCE</scope>
    <source>
        <strain evidence="1">JES_112</strain>
    </source>
</reference>
<dbReference type="Proteomes" id="UP001172386">
    <property type="component" value="Unassembled WGS sequence"/>
</dbReference>
<name>A0ACC3ABV9_9EURO</name>
<proteinExistence type="predicted"/>
<dbReference type="EMBL" id="JAPDRQ010000043">
    <property type="protein sequence ID" value="KAJ9659144.1"/>
    <property type="molecule type" value="Genomic_DNA"/>
</dbReference>
<sequence length="240" mass="25597">MPQERTPIVERALQWFVLTMNNGTSVDILVGTKTDFTFSVQGIDTSEAGQACYLYLSAAADGSTLDIVMSPDIAVTTAPSSSVTSTSAVFSLFTVSASASQSQSATSSSSRTTTAASTSTLRSTTAANNSTTEHNDTDDHQHISNASIAGIVLGTTAVLVLLVNAILLFRRQKLHYKAVPPDIALRPKSAKEFEHQPVPTYNIDDERRADSLELPSPLPAQYLEGHKRAMSYELEGSSPG</sequence>